<dbReference type="InterPro" id="IPR035959">
    <property type="entry name" value="RutC-like_sf"/>
</dbReference>
<dbReference type="PANTHER" id="PTHR43760">
    <property type="entry name" value="ENDORIBONUCLEASE-RELATED"/>
    <property type="match status" value="1"/>
</dbReference>
<evidence type="ECO:0000313" key="2">
    <source>
        <dbReference type="EMBL" id="XCH10034.1"/>
    </source>
</evidence>
<sequence>MTTPVTAPPLYARAVRVGDLLFVSGQLPVNEAGLLYPGKVGTEVTVGQAREAATLAATNCLNVIRETLGSLDAVKGVARLGGYVAAGAGFNNAPAVVDAASQLILDVLGERGRHARLALGVASLPLGACVEIELAVQC</sequence>
<dbReference type="AlphaFoldDB" id="A0AAU8EN79"/>
<reference evidence="2" key="1">
    <citation type="submission" date="2024-06" db="EMBL/GenBank/DDBJ databases">
        <title>Biodegradation of dimethachlon by Arthrobacter sp. K5: mechanistic insights and ecological implications.</title>
        <authorList>
            <person name="Hu S."/>
            <person name="Lu P."/>
        </authorList>
    </citation>
    <scope>NUCLEOTIDE SEQUENCE</scope>
    <source>
        <strain evidence="2">K5</strain>
    </source>
</reference>
<dbReference type="EMBL" id="CP159279">
    <property type="protein sequence ID" value="XCH10034.1"/>
    <property type="molecule type" value="Genomic_DNA"/>
</dbReference>
<dbReference type="PANTHER" id="PTHR43760:SF1">
    <property type="entry name" value="ENDORIBONUCLEASE L-PSP_CHORISMATE MUTASE-LIKE DOMAIN-CONTAINING PROTEIN"/>
    <property type="match status" value="1"/>
</dbReference>
<protein>
    <submittedName>
        <fullName evidence="2">RidA family protein</fullName>
    </submittedName>
</protein>
<evidence type="ECO:0000259" key="1">
    <source>
        <dbReference type="Pfam" id="PF14588"/>
    </source>
</evidence>
<organism evidence="2">
    <name type="scientific">Arthrobacter sp. K5</name>
    <dbReference type="NCBI Taxonomy" id="2839623"/>
    <lineage>
        <taxon>Bacteria</taxon>
        <taxon>Bacillati</taxon>
        <taxon>Actinomycetota</taxon>
        <taxon>Actinomycetes</taxon>
        <taxon>Micrococcales</taxon>
        <taxon>Micrococcaceae</taxon>
        <taxon>Arthrobacter</taxon>
    </lineage>
</organism>
<dbReference type="RefSeq" id="WP_353710707.1">
    <property type="nucleotide sequence ID" value="NZ_CP159279.1"/>
</dbReference>
<accession>A0AAU8EN79</accession>
<dbReference type="Gene3D" id="3.30.1330.40">
    <property type="entry name" value="RutC-like"/>
    <property type="match status" value="1"/>
</dbReference>
<name>A0AAU8EN79_9MICC</name>
<dbReference type="SUPFAM" id="SSF55298">
    <property type="entry name" value="YjgF-like"/>
    <property type="match status" value="1"/>
</dbReference>
<dbReference type="CDD" id="cd02199">
    <property type="entry name" value="YjgF_YER057c_UK114_like_1"/>
    <property type="match status" value="1"/>
</dbReference>
<gene>
    <name evidence="2" type="ORF">ABRP34_14420</name>
</gene>
<proteinExistence type="predicted"/>
<feature type="domain" description="Endoribonuclease L-PSP/chorismate mutase-like" evidence="1">
    <location>
        <begin position="15"/>
        <end position="129"/>
    </location>
</feature>
<dbReference type="Pfam" id="PF14588">
    <property type="entry name" value="YjgF_endoribonc"/>
    <property type="match status" value="1"/>
</dbReference>
<dbReference type="InterPro" id="IPR013813">
    <property type="entry name" value="Endoribo_LPSP/chorism_mut-like"/>
</dbReference>